<accession>A0A8K0Y0X3</accession>
<evidence type="ECO:0008006" key="3">
    <source>
        <dbReference type="Google" id="ProtNLM"/>
    </source>
</evidence>
<name>A0A8K0Y0X3_9RHOB</name>
<comment type="caution">
    <text evidence="1">The sequence shown here is derived from an EMBL/GenBank/DDBJ whole genome shotgun (WGS) entry which is preliminary data.</text>
</comment>
<gene>
    <name evidence="1" type="ORF">JL811_15730</name>
</gene>
<sequence>MHIIGLVLTVLGGIAFWYYRMQAAREASETLVDAANDVRLAAKRFAYRRRVKTHPLDCVEDARVAALGIAASIVQIERGWDKDISDTMIRQAQSLFDIDVKEAAEMVVLAKWLSDQATMRADAARRLTRRVRALVGPAALPDLQRLLTILIGPEGSASENVEEARAAMIRDLQA</sequence>
<dbReference type="AlphaFoldDB" id="A0A8K0Y0X3"/>
<organism evidence="1 2">
    <name type="scientific">Szabonella alba</name>
    <dbReference type="NCBI Taxonomy" id="2804194"/>
    <lineage>
        <taxon>Bacteria</taxon>
        <taxon>Pseudomonadati</taxon>
        <taxon>Pseudomonadota</taxon>
        <taxon>Alphaproteobacteria</taxon>
        <taxon>Rhodobacterales</taxon>
        <taxon>Paracoccaceae</taxon>
        <taxon>Szabonella</taxon>
    </lineage>
</organism>
<proteinExistence type="predicted"/>
<protein>
    <recommendedName>
        <fullName evidence="3">Co-chaperone DjlA N-terminal domain-containing protein</fullName>
    </recommendedName>
</protein>
<dbReference type="EMBL" id="JAESVN010000008">
    <property type="protein sequence ID" value="MBL4918675.1"/>
    <property type="molecule type" value="Genomic_DNA"/>
</dbReference>
<dbReference type="Proteomes" id="UP000648908">
    <property type="component" value="Unassembled WGS sequence"/>
</dbReference>
<evidence type="ECO:0000313" key="1">
    <source>
        <dbReference type="EMBL" id="MBL4918675.1"/>
    </source>
</evidence>
<reference evidence="1" key="1">
    <citation type="submission" date="2021-01" db="EMBL/GenBank/DDBJ databases">
        <title>Tabrizicola alba sp. nov. a motile alkaliphilic bacterium isolated from a soda lake.</title>
        <authorList>
            <person name="Szuroczki S."/>
            <person name="Abbaszade G."/>
            <person name="Schumann P."/>
            <person name="Toth E."/>
        </authorList>
    </citation>
    <scope>NUCLEOTIDE SEQUENCE</scope>
    <source>
        <strain evidence="1">DMG-N-6</strain>
    </source>
</reference>
<keyword evidence="2" id="KW-1185">Reference proteome</keyword>
<evidence type="ECO:0000313" key="2">
    <source>
        <dbReference type="Proteomes" id="UP000648908"/>
    </source>
</evidence>
<dbReference type="RefSeq" id="WP_202689656.1">
    <property type="nucleotide sequence ID" value="NZ_JAESVN010000008.1"/>
</dbReference>